<keyword evidence="2" id="KW-0472">Membrane</keyword>
<sequence length="84" mass="8826">MNTRGLTELIILNVGLSMGVLDDRLYAAMVVMALVTTFLAGPLLQRLCPPAAAPAAVPHPAVKVKQQSRRASSPANGPARPVPR</sequence>
<proteinExistence type="predicted"/>
<feature type="region of interest" description="Disordered" evidence="1">
    <location>
        <begin position="58"/>
        <end position="84"/>
    </location>
</feature>
<evidence type="ECO:0000313" key="4">
    <source>
        <dbReference type="Proteomes" id="UP000326979"/>
    </source>
</evidence>
<evidence type="ECO:0000256" key="1">
    <source>
        <dbReference type="SAM" id="MobiDB-lite"/>
    </source>
</evidence>
<feature type="transmembrane region" description="Helical" evidence="2">
    <location>
        <begin position="25"/>
        <end position="44"/>
    </location>
</feature>
<dbReference type="Proteomes" id="UP000326979">
    <property type="component" value="Unassembled WGS sequence"/>
</dbReference>
<keyword evidence="2" id="KW-1133">Transmembrane helix</keyword>
<keyword evidence="4" id="KW-1185">Reference proteome</keyword>
<protein>
    <recommendedName>
        <fullName evidence="5">Cation/H+ exchanger domain-containing protein</fullName>
    </recommendedName>
</protein>
<evidence type="ECO:0000256" key="2">
    <source>
        <dbReference type="SAM" id="Phobius"/>
    </source>
</evidence>
<comment type="caution">
    <text evidence="3">The sequence shown here is derived from an EMBL/GenBank/DDBJ whole genome shotgun (WGS) entry which is preliminary data.</text>
</comment>
<gene>
    <name evidence="3" type="ORF">FNH04_31585</name>
</gene>
<name>A0A5N8WD23_9ACTN</name>
<dbReference type="Gene3D" id="1.20.1530.20">
    <property type="match status" value="1"/>
</dbReference>
<dbReference type="OrthoDB" id="9793589at2"/>
<evidence type="ECO:0000313" key="3">
    <source>
        <dbReference type="EMBL" id="MPY44284.1"/>
    </source>
</evidence>
<accession>A0A5N8WD23</accession>
<organism evidence="3 4">
    <name type="scientific">Streptomyces phyllanthi</name>
    <dbReference type="NCBI Taxonomy" id="1803180"/>
    <lineage>
        <taxon>Bacteria</taxon>
        <taxon>Bacillati</taxon>
        <taxon>Actinomycetota</taxon>
        <taxon>Actinomycetes</taxon>
        <taxon>Kitasatosporales</taxon>
        <taxon>Streptomycetaceae</taxon>
        <taxon>Streptomyces</taxon>
    </lineage>
</organism>
<evidence type="ECO:0008006" key="5">
    <source>
        <dbReference type="Google" id="ProtNLM"/>
    </source>
</evidence>
<reference evidence="3 4" key="1">
    <citation type="submission" date="2019-07" db="EMBL/GenBank/DDBJ databases">
        <title>New species of Amycolatopsis and Streptomyces.</title>
        <authorList>
            <person name="Duangmal K."/>
            <person name="Teo W.F.A."/>
            <person name="Lipun K."/>
        </authorList>
    </citation>
    <scope>NUCLEOTIDE SEQUENCE [LARGE SCALE GENOMIC DNA]</scope>
    <source>
        <strain evidence="3 4">TISTR 2346</strain>
    </source>
</reference>
<dbReference type="RefSeq" id="WP_152789194.1">
    <property type="nucleotide sequence ID" value="NZ_BAABEQ010000134.1"/>
</dbReference>
<dbReference type="AlphaFoldDB" id="A0A5N8WD23"/>
<dbReference type="InterPro" id="IPR038770">
    <property type="entry name" value="Na+/solute_symporter_sf"/>
</dbReference>
<keyword evidence="2" id="KW-0812">Transmembrane</keyword>
<dbReference type="EMBL" id="VJZE01000307">
    <property type="protein sequence ID" value="MPY44284.1"/>
    <property type="molecule type" value="Genomic_DNA"/>
</dbReference>